<dbReference type="AlphaFoldDB" id="A0A0G1VNF3"/>
<dbReference type="EMBL" id="LCPZ01000023">
    <property type="protein sequence ID" value="KKW07810.1"/>
    <property type="molecule type" value="Genomic_DNA"/>
</dbReference>
<gene>
    <name evidence="1" type="ORF">UY44_C0023G0006</name>
</gene>
<sequence length="59" mass="7021">MLKEELKQKILSELQQYPQRQYIRRLALLGRPVDLVTEQGLSRYFRDRVIKQAEVVYGG</sequence>
<evidence type="ECO:0000313" key="1">
    <source>
        <dbReference type="EMBL" id="KKW07810.1"/>
    </source>
</evidence>
<protein>
    <submittedName>
        <fullName evidence="1">Uncharacterized protein</fullName>
    </submittedName>
</protein>
<name>A0A0G1VNF3_9BACT</name>
<accession>A0A0G1VNF3</accession>
<proteinExistence type="predicted"/>
<reference evidence="1 2" key="1">
    <citation type="journal article" date="2015" name="Nature">
        <title>rRNA introns, odd ribosomes, and small enigmatic genomes across a large radiation of phyla.</title>
        <authorList>
            <person name="Brown C.T."/>
            <person name="Hug L.A."/>
            <person name="Thomas B.C."/>
            <person name="Sharon I."/>
            <person name="Castelle C.J."/>
            <person name="Singh A."/>
            <person name="Wilkins M.J."/>
            <person name="Williams K.H."/>
            <person name="Banfield J.F."/>
        </authorList>
    </citation>
    <scope>NUCLEOTIDE SEQUENCE [LARGE SCALE GENOMIC DNA]</scope>
</reference>
<organism evidence="1 2">
    <name type="scientific">Candidatus Kaiserbacteria bacterium GW2011_GWA2_49_19</name>
    <dbReference type="NCBI Taxonomy" id="1618669"/>
    <lineage>
        <taxon>Bacteria</taxon>
        <taxon>Candidatus Kaiseribacteriota</taxon>
    </lineage>
</organism>
<comment type="caution">
    <text evidence="1">The sequence shown here is derived from an EMBL/GenBank/DDBJ whole genome shotgun (WGS) entry which is preliminary data.</text>
</comment>
<dbReference type="Proteomes" id="UP000033965">
    <property type="component" value="Unassembled WGS sequence"/>
</dbReference>
<evidence type="ECO:0000313" key="2">
    <source>
        <dbReference type="Proteomes" id="UP000033965"/>
    </source>
</evidence>